<feature type="non-terminal residue" evidence="1">
    <location>
        <position position="100"/>
    </location>
</feature>
<protein>
    <recommendedName>
        <fullName evidence="2">Dynein heavy chain linker domain-containing protein</fullName>
    </recommendedName>
</protein>
<reference evidence="1" key="1">
    <citation type="submission" date="2015-11" db="EMBL/GenBank/DDBJ databases">
        <title>De novo transcriptome assembly of four potential Pierce s Disease insect vectors from Arizona vineyards.</title>
        <authorList>
            <person name="Tassone E.E."/>
        </authorList>
    </citation>
    <scope>NUCLEOTIDE SEQUENCE</scope>
</reference>
<dbReference type="AlphaFoldDB" id="A0A1B6GF43"/>
<evidence type="ECO:0008006" key="2">
    <source>
        <dbReference type="Google" id="ProtNLM"/>
    </source>
</evidence>
<accession>A0A1B6GF43</accession>
<feature type="non-terminal residue" evidence="1">
    <location>
        <position position="1"/>
    </location>
</feature>
<gene>
    <name evidence="1" type="ORF">g.45874</name>
</gene>
<proteinExistence type="predicted"/>
<sequence>AYFVEIEENKAYDVCSQFFNYRWDQNLDMAGNLSAIKSLWGKLQEEIKKIQEKKEVDLPQILLICKIFEILPTEYSNFQTTWLMIHKDKARNLDNLTNWL</sequence>
<dbReference type="EMBL" id="GECZ01008715">
    <property type="protein sequence ID" value="JAS61054.1"/>
    <property type="molecule type" value="Transcribed_RNA"/>
</dbReference>
<organism evidence="1">
    <name type="scientific">Cuerna arida</name>
    <dbReference type="NCBI Taxonomy" id="1464854"/>
    <lineage>
        <taxon>Eukaryota</taxon>
        <taxon>Metazoa</taxon>
        <taxon>Ecdysozoa</taxon>
        <taxon>Arthropoda</taxon>
        <taxon>Hexapoda</taxon>
        <taxon>Insecta</taxon>
        <taxon>Pterygota</taxon>
        <taxon>Neoptera</taxon>
        <taxon>Paraneoptera</taxon>
        <taxon>Hemiptera</taxon>
        <taxon>Auchenorrhyncha</taxon>
        <taxon>Membracoidea</taxon>
        <taxon>Cicadellidae</taxon>
        <taxon>Cicadellinae</taxon>
        <taxon>Proconiini</taxon>
        <taxon>Cuerna</taxon>
    </lineage>
</organism>
<evidence type="ECO:0000313" key="1">
    <source>
        <dbReference type="EMBL" id="JAS61054.1"/>
    </source>
</evidence>
<name>A0A1B6GF43_9HEMI</name>